<evidence type="ECO:0000313" key="10">
    <source>
        <dbReference type="EMBL" id="RPF71178.1"/>
    </source>
</evidence>
<accession>A0A3N5D998</accession>
<comment type="subcellular location">
    <subcellularLocation>
        <location evidence="1">Cell membrane</location>
        <topology evidence="1">Multi-pass membrane protein</topology>
    </subcellularLocation>
</comment>
<keyword evidence="2" id="KW-1003">Cell membrane</keyword>
<feature type="coiled-coil region" evidence="6">
    <location>
        <begin position="198"/>
        <end position="225"/>
    </location>
</feature>
<evidence type="ECO:0000256" key="4">
    <source>
        <dbReference type="ARBA" id="ARBA00022989"/>
    </source>
</evidence>
<evidence type="ECO:0000313" key="11">
    <source>
        <dbReference type="Proteomes" id="UP000275232"/>
    </source>
</evidence>
<dbReference type="InterPro" id="IPR027417">
    <property type="entry name" value="P-loop_NTPase"/>
</dbReference>
<keyword evidence="6" id="KW-0175">Coiled coil</keyword>
<feature type="coiled-coil region" evidence="6">
    <location>
        <begin position="282"/>
        <end position="330"/>
    </location>
</feature>
<keyword evidence="3 8" id="KW-0812">Transmembrane</keyword>
<dbReference type="AlphaFoldDB" id="A0A3N5D998"/>
<evidence type="ECO:0000256" key="2">
    <source>
        <dbReference type="ARBA" id="ARBA00022475"/>
    </source>
</evidence>
<name>A0A3N5D998_9SPHN</name>
<evidence type="ECO:0000256" key="3">
    <source>
        <dbReference type="ARBA" id="ARBA00022692"/>
    </source>
</evidence>
<dbReference type="PANTHER" id="PTHR32309">
    <property type="entry name" value="TYROSINE-PROTEIN KINASE"/>
    <property type="match status" value="1"/>
</dbReference>
<proteinExistence type="predicted"/>
<keyword evidence="4 8" id="KW-1133">Transmembrane helix</keyword>
<protein>
    <submittedName>
        <fullName evidence="10">Succinoglycan biosynthesis protein exop</fullName>
    </submittedName>
</protein>
<dbReference type="SUPFAM" id="SSF52540">
    <property type="entry name" value="P-loop containing nucleoside triphosphate hydrolases"/>
    <property type="match status" value="1"/>
</dbReference>
<feature type="domain" description="Polysaccharide chain length determinant N-terminal" evidence="9">
    <location>
        <begin position="38"/>
        <end position="119"/>
    </location>
</feature>
<dbReference type="GO" id="GO:0005886">
    <property type="term" value="C:plasma membrane"/>
    <property type="evidence" value="ECO:0007669"/>
    <property type="project" value="UniProtKB-SubCell"/>
</dbReference>
<evidence type="ECO:0000256" key="5">
    <source>
        <dbReference type="ARBA" id="ARBA00023136"/>
    </source>
</evidence>
<comment type="caution">
    <text evidence="10">The sequence shown here is derived from an EMBL/GenBank/DDBJ whole genome shotgun (WGS) entry which is preliminary data.</text>
</comment>
<keyword evidence="5 8" id="KW-0472">Membrane</keyword>
<evidence type="ECO:0000256" key="7">
    <source>
        <dbReference type="SAM" id="MobiDB-lite"/>
    </source>
</evidence>
<evidence type="ECO:0000256" key="8">
    <source>
        <dbReference type="SAM" id="Phobius"/>
    </source>
</evidence>
<dbReference type="PANTHER" id="PTHR32309:SF31">
    <property type="entry name" value="CAPSULAR EXOPOLYSACCHARIDE FAMILY"/>
    <property type="match status" value="1"/>
</dbReference>
<evidence type="ECO:0000259" key="9">
    <source>
        <dbReference type="Pfam" id="PF02706"/>
    </source>
</evidence>
<dbReference type="Gene3D" id="3.40.50.300">
    <property type="entry name" value="P-loop containing nucleotide triphosphate hydrolases"/>
    <property type="match status" value="1"/>
</dbReference>
<dbReference type="Proteomes" id="UP000275232">
    <property type="component" value="Unassembled WGS sequence"/>
</dbReference>
<dbReference type="EMBL" id="RPFZ01000001">
    <property type="protein sequence ID" value="RPF71178.1"/>
    <property type="molecule type" value="Genomic_DNA"/>
</dbReference>
<dbReference type="OrthoDB" id="230260at2"/>
<dbReference type="InterPro" id="IPR050445">
    <property type="entry name" value="Bact_polysacc_biosynth/exp"/>
</dbReference>
<dbReference type="Pfam" id="PF02706">
    <property type="entry name" value="Wzz"/>
    <property type="match status" value="1"/>
</dbReference>
<sequence>MSSNTLLDHHGDNGGRALSAATPYSPGYQQSAPNLSARQLWRMVARHWKLIAVIVAVTTAVVLTSQLMQEKVYESTAMVQVELNDSSGANQADEARNMQRVNNEAEIYRSPALAEEVVAAMALNTNPVFTGGPRIGVRQAARYLSSQTIITTSNASDLIDITVRSTSPQLAQRIANQYVESLRQMRVERRRTWRDKLLSDVGVERERLAAELNEAEQAVADFRQTRGMLVGAGGMEDYQQLNRIAVEAASADALEAADAQRAAGVAGAAGARTTAGATSPVLQQLIRQNNELAQQYSDLSTTLGPNHPRMQSLQAQIDRVASDMRREQNAVVAATAAQNAADASRERQLASAEARAAAARAGNLRSRMNQLTGKAYANTANNVELAALERRAEVARAAYITTAERAQNIRAEPDTTGVNSTLVSAATVPTDPISPNPKKATLAALIGSFIIAMLLVLAIELLDNRLRSSEQLARLFGLRTFGMLPQLEDGLPETVADNPVLTKPQSLYSEVSRSMASRVLEGAGHPGRHSVLVTSPLPGDGKSSVALSLAAAATALGHTAVVLDLDLRNKQTNILREIQARSGTPSLLDCLRTNSESGELMLPGAVGPHAAETEDGHTAGPVVLSTTEAIHDPAALIKGWQVARLMNELKDRFDLVVINAPPVLAVHDARTLSQLADQTLVLVKWGKTTIEQLRVTMQMLGGSVTAAVINQVDYARHASRSYGDMADFYMNASRYYSDYEEPVRGNWADRLGAAIRAPFTRTAFSQSASR</sequence>
<gene>
    <name evidence="10" type="ORF">EG799_05790</name>
</gene>
<reference evidence="10 11" key="1">
    <citation type="submission" date="2018-11" db="EMBL/GenBank/DDBJ databases">
        <title>Erythrobacter spongiae sp. nov., isolated from a marine sponge.</title>
        <authorList>
            <person name="Zhuang L."/>
            <person name="Luo L."/>
        </authorList>
    </citation>
    <scope>NUCLEOTIDE SEQUENCE [LARGE SCALE GENOMIC DNA]</scope>
    <source>
        <strain evidence="10 11">HN-E23</strain>
    </source>
</reference>
<feature type="region of interest" description="Disordered" evidence="7">
    <location>
        <begin position="1"/>
        <end position="25"/>
    </location>
</feature>
<dbReference type="RefSeq" id="WP_123879374.1">
    <property type="nucleotide sequence ID" value="NZ_RPFZ01000001.1"/>
</dbReference>
<feature type="transmembrane region" description="Helical" evidence="8">
    <location>
        <begin position="442"/>
        <end position="462"/>
    </location>
</feature>
<evidence type="ECO:0000256" key="1">
    <source>
        <dbReference type="ARBA" id="ARBA00004651"/>
    </source>
</evidence>
<evidence type="ECO:0000256" key="6">
    <source>
        <dbReference type="SAM" id="Coils"/>
    </source>
</evidence>
<keyword evidence="11" id="KW-1185">Reference proteome</keyword>
<organism evidence="10 11">
    <name type="scientific">Aurantiacibacter spongiae</name>
    <dbReference type="NCBI Taxonomy" id="2488860"/>
    <lineage>
        <taxon>Bacteria</taxon>
        <taxon>Pseudomonadati</taxon>
        <taxon>Pseudomonadota</taxon>
        <taxon>Alphaproteobacteria</taxon>
        <taxon>Sphingomonadales</taxon>
        <taxon>Erythrobacteraceae</taxon>
        <taxon>Aurantiacibacter</taxon>
    </lineage>
</organism>
<dbReference type="InterPro" id="IPR003856">
    <property type="entry name" value="LPS_length_determ_N"/>
</dbReference>